<dbReference type="PIRSF" id="PIRSF006621">
    <property type="entry name" value="Dus"/>
    <property type="match status" value="1"/>
</dbReference>
<dbReference type="EMBL" id="QSAJ01000033">
    <property type="protein sequence ID" value="RGW51252.1"/>
    <property type="molecule type" value="Genomic_DNA"/>
</dbReference>
<feature type="binding site" evidence="9">
    <location>
        <position position="133"/>
    </location>
    <ligand>
        <name>FMN</name>
        <dbReference type="ChEBI" id="CHEBI:58210"/>
    </ligand>
</feature>
<evidence type="ECO:0000256" key="9">
    <source>
        <dbReference type="PIRSR" id="PIRSR006621-2"/>
    </source>
</evidence>
<gene>
    <name evidence="11" type="ORF">DWV67_12270</name>
</gene>
<dbReference type="GO" id="GO:0050660">
    <property type="term" value="F:flavin adenine dinucleotide binding"/>
    <property type="evidence" value="ECO:0007669"/>
    <property type="project" value="InterPro"/>
</dbReference>
<comment type="caution">
    <text evidence="11">The sequence shown here is derived from an EMBL/GenBank/DDBJ whole genome shotgun (WGS) entry which is preliminary data.</text>
</comment>
<keyword evidence="5" id="KW-0521">NADP</keyword>
<dbReference type="Proteomes" id="UP000266376">
    <property type="component" value="Unassembled WGS sequence"/>
</dbReference>
<feature type="domain" description="DUS-like FMN-binding" evidence="10">
    <location>
        <begin position="5"/>
        <end position="267"/>
    </location>
</feature>
<protein>
    <recommendedName>
        <fullName evidence="7">tRNA-dihydrouridine synthase</fullName>
        <ecNumber evidence="7">1.3.1.-</ecNumber>
    </recommendedName>
</protein>
<feature type="active site" description="Proton donor" evidence="8">
    <location>
        <position position="94"/>
    </location>
</feature>
<evidence type="ECO:0000256" key="3">
    <source>
        <dbReference type="ARBA" id="ARBA00022643"/>
    </source>
</evidence>
<feature type="binding site" evidence="9">
    <location>
        <begin position="218"/>
        <end position="219"/>
    </location>
    <ligand>
        <name>FMN</name>
        <dbReference type="ChEBI" id="CHEBI:58210"/>
    </ligand>
</feature>
<feature type="binding site" evidence="9">
    <location>
        <position position="162"/>
    </location>
    <ligand>
        <name>FMN</name>
        <dbReference type="ChEBI" id="CHEBI:58210"/>
    </ligand>
</feature>
<keyword evidence="2 7" id="KW-0285">Flavoprotein</keyword>
<name>A0A395XIG5_9FIRM</name>
<dbReference type="Gene3D" id="3.20.20.70">
    <property type="entry name" value="Aldolase class I"/>
    <property type="match status" value="1"/>
</dbReference>
<evidence type="ECO:0000256" key="7">
    <source>
        <dbReference type="PIRNR" id="PIRNR006621"/>
    </source>
</evidence>
<dbReference type="PANTHER" id="PTHR45846:SF1">
    <property type="entry name" value="TRNA-DIHYDROURIDINE(47) SYNTHASE [NAD(P)(+)]-LIKE"/>
    <property type="match status" value="1"/>
</dbReference>
<dbReference type="Pfam" id="PF01207">
    <property type="entry name" value="Dus"/>
    <property type="match status" value="1"/>
</dbReference>
<dbReference type="GO" id="GO:0017150">
    <property type="term" value="F:tRNA dihydrouridine synthase activity"/>
    <property type="evidence" value="ECO:0007669"/>
    <property type="project" value="InterPro"/>
</dbReference>
<evidence type="ECO:0000256" key="4">
    <source>
        <dbReference type="ARBA" id="ARBA00022694"/>
    </source>
</evidence>
<dbReference type="InterPro" id="IPR035587">
    <property type="entry name" value="DUS-like_FMN-bd"/>
</dbReference>
<feature type="binding site" evidence="9">
    <location>
        <position position="64"/>
    </location>
    <ligand>
        <name>FMN</name>
        <dbReference type="ChEBI" id="CHEBI:58210"/>
    </ligand>
</feature>
<evidence type="ECO:0000256" key="5">
    <source>
        <dbReference type="ARBA" id="ARBA00022857"/>
    </source>
</evidence>
<evidence type="ECO:0000256" key="8">
    <source>
        <dbReference type="PIRSR" id="PIRSR006621-1"/>
    </source>
</evidence>
<dbReference type="PROSITE" id="PS01136">
    <property type="entry name" value="UPF0034"/>
    <property type="match status" value="1"/>
</dbReference>
<dbReference type="PANTHER" id="PTHR45846">
    <property type="entry name" value="TRNA-DIHYDROURIDINE(47) SYNTHASE [NAD(P)(+)]-LIKE"/>
    <property type="match status" value="1"/>
</dbReference>
<dbReference type="InterPro" id="IPR018517">
    <property type="entry name" value="tRNA_hU_synthase_CS"/>
</dbReference>
<evidence type="ECO:0000313" key="12">
    <source>
        <dbReference type="Proteomes" id="UP000266376"/>
    </source>
</evidence>
<dbReference type="InterPro" id="IPR013785">
    <property type="entry name" value="Aldolase_TIM"/>
</dbReference>
<accession>A0A395XIG5</accession>
<reference evidence="11 12" key="1">
    <citation type="submission" date="2018-08" db="EMBL/GenBank/DDBJ databases">
        <title>A genome reference for cultivated species of the human gut microbiota.</title>
        <authorList>
            <person name="Zou Y."/>
            <person name="Xue W."/>
            <person name="Luo G."/>
        </authorList>
    </citation>
    <scope>NUCLEOTIDE SEQUENCE [LARGE SCALE GENOMIC DNA]</scope>
    <source>
        <strain evidence="11 12">AF12-11</strain>
    </source>
</reference>
<comment type="cofactor">
    <cofactor evidence="1 7 9">
        <name>FMN</name>
        <dbReference type="ChEBI" id="CHEBI:58210"/>
    </cofactor>
</comment>
<evidence type="ECO:0000256" key="1">
    <source>
        <dbReference type="ARBA" id="ARBA00001917"/>
    </source>
</evidence>
<evidence type="ECO:0000256" key="2">
    <source>
        <dbReference type="ARBA" id="ARBA00022630"/>
    </source>
</evidence>
<keyword evidence="9" id="KW-0547">Nucleotide-binding</keyword>
<dbReference type="SUPFAM" id="SSF51395">
    <property type="entry name" value="FMN-linked oxidoreductases"/>
    <property type="match status" value="1"/>
</dbReference>
<dbReference type="GO" id="GO:0003723">
    <property type="term" value="F:RNA binding"/>
    <property type="evidence" value="ECO:0007669"/>
    <property type="project" value="TreeGrafter"/>
</dbReference>
<dbReference type="EC" id="1.3.1.-" evidence="7"/>
<keyword evidence="6 7" id="KW-0560">Oxidoreductase</keyword>
<comment type="function">
    <text evidence="7">Catalyzes the synthesis of 5,6-dihydrouridine (D), a modified base found in the D-loop of most tRNAs, via the reduction of the C5-C6 double bond in target uridines.</text>
</comment>
<dbReference type="InterPro" id="IPR001269">
    <property type="entry name" value="DUS_fam"/>
</dbReference>
<evidence type="ECO:0000259" key="10">
    <source>
        <dbReference type="Pfam" id="PF01207"/>
    </source>
</evidence>
<organism evidence="11 12">
    <name type="scientific">Dorea formicigenerans</name>
    <dbReference type="NCBI Taxonomy" id="39486"/>
    <lineage>
        <taxon>Bacteria</taxon>
        <taxon>Bacillati</taxon>
        <taxon>Bacillota</taxon>
        <taxon>Clostridia</taxon>
        <taxon>Lachnospirales</taxon>
        <taxon>Lachnospiraceae</taxon>
        <taxon>Dorea</taxon>
    </lineage>
</organism>
<evidence type="ECO:0000256" key="6">
    <source>
        <dbReference type="ARBA" id="ARBA00023002"/>
    </source>
</evidence>
<keyword evidence="3 7" id="KW-0288">FMN</keyword>
<keyword evidence="4 7" id="KW-0819">tRNA processing</keyword>
<comment type="similarity">
    <text evidence="7">Belongs to the dus family.</text>
</comment>
<sequence length="338" mass="39319">MKYYLAPLEGITTYIYRRAYHQHFAPMDKYFTPFLVPHTKKGFSTKEKNDVMPEHSPGMNLVPQIMSNQAESFLHTVEKLKVYGYEEVNLNLGCPSKTVVSKGRGSGFLADPDGLDRFLDEIFKKCDVKISIKTRIGKDDPEEFARLLDIYNQYPVEELIIHPRVQKDFYKNQPNLGAFHDAVEESKIPLCYNGDIFTPESYEEIKREFPKVDTFMLGRGILMNPALLDLIRMREKTDVKKTTDIDVTEWKKEETLQKMQSADRYKKEIHAFLEQIKCDYLEVGMGEKNTLFKLKELWAYMGQNAPEAKKALKRIRKSQSMADYDSASREALEDFILF</sequence>
<proteinExistence type="inferred from homology"/>
<dbReference type="CDD" id="cd02801">
    <property type="entry name" value="DUS_like_FMN"/>
    <property type="match status" value="1"/>
</dbReference>
<evidence type="ECO:0000313" key="11">
    <source>
        <dbReference type="EMBL" id="RGW51252.1"/>
    </source>
</evidence>
<dbReference type="AlphaFoldDB" id="A0A395XIG5"/>